<dbReference type="EMBL" id="ADFR01000002">
    <property type="protein sequence ID" value="EFC06375.1"/>
    <property type="molecule type" value="Genomic_DNA"/>
</dbReference>
<dbReference type="eggNOG" id="COG0125">
    <property type="taxonomic scope" value="Bacteria"/>
</dbReference>
<evidence type="ECO:0000256" key="2">
    <source>
        <dbReference type="ARBA" id="ARBA00012980"/>
    </source>
</evidence>
<dbReference type="PANTHER" id="PTHR10344:SF4">
    <property type="entry name" value="UMP-CMP KINASE 2, MITOCHONDRIAL"/>
    <property type="match status" value="1"/>
</dbReference>
<dbReference type="PANTHER" id="PTHR10344">
    <property type="entry name" value="THYMIDYLATE KINASE"/>
    <property type="match status" value="1"/>
</dbReference>
<dbReference type="InterPro" id="IPR018095">
    <property type="entry name" value="Thymidylate_kin_CS"/>
</dbReference>
<comment type="similarity">
    <text evidence="1 11">Belongs to the thymidylate kinase family.</text>
</comment>
<dbReference type="InterPro" id="IPR018094">
    <property type="entry name" value="Thymidylate_kinase"/>
</dbReference>
<dbReference type="Pfam" id="PF02223">
    <property type="entry name" value="Thymidylate_kin"/>
    <property type="match status" value="1"/>
</dbReference>
<dbReference type="SUPFAM" id="SSF52540">
    <property type="entry name" value="P-loop containing nucleoside triphosphate hydrolases"/>
    <property type="match status" value="1"/>
</dbReference>
<reference evidence="14" key="1">
    <citation type="submission" date="2009-12" db="EMBL/GenBank/DDBJ databases">
        <title>Sequence of Clostridiales genomosp. BVAB3 str. UPII9-5.</title>
        <authorList>
            <person name="Madupu R."/>
            <person name="Durkin A.S."/>
            <person name="Torralba M."/>
            <person name="Methe B."/>
            <person name="Sutton G.G."/>
            <person name="Strausberg R.L."/>
            <person name="Nelson K.E."/>
        </authorList>
    </citation>
    <scope>NUCLEOTIDE SEQUENCE [LARGE SCALE GENOMIC DNA]</scope>
    <source>
        <strain evidence="14">W1219</strain>
    </source>
</reference>
<evidence type="ECO:0000256" key="11">
    <source>
        <dbReference type="HAMAP-Rule" id="MF_00165"/>
    </source>
</evidence>
<evidence type="ECO:0000256" key="3">
    <source>
        <dbReference type="ARBA" id="ARBA00017144"/>
    </source>
</evidence>
<sequence>MILMTNKQSRWYNGFMKKALFITIEGPDGSGKSTVSQTVCQRLQQEGYRLQLTREPGGSKIAEQIRSIILDPQNTDMDARTEALLYAASRRQHLMDKVLPALENGIPVISDRFVDSSLAYQGVGRCIGIEPVWLINEFAIEGCLPDKTIYLDIDAETGLRRIQKGRNQLDRLDQEEASFHTRVFQGYQTILKRFPDRFIKVDARQGLEKVVEDTYVVLKGLLDAQ</sequence>
<organism evidence="13 14">
    <name type="scientific">Bulleidia extructa W1219</name>
    <dbReference type="NCBI Taxonomy" id="679192"/>
    <lineage>
        <taxon>Bacteria</taxon>
        <taxon>Bacillati</taxon>
        <taxon>Bacillota</taxon>
        <taxon>Erysipelotrichia</taxon>
        <taxon>Erysipelotrichales</taxon>
        <taxon>Erysipelotrichaceae</taxon>
        <taxon>Bulleidia</taxon>
    </lineage>
</organism>
<accession>D2MMU9</accession>
<keyword evidence="4 11" id="KW-0808">Transferase</keyword>
<dbReference type="HAMAP" id="MF_00165">
    <property type="entry name" value="Thymidylate_kinase"/>
    <property type="match status" value="1"/>
</dbReference>
<comment type="catalytic activity">
    <reaction evidence="9 11">
        <text>dTMP + ATP = dTDP + ADP</text>
        <dbReference type="Rhea" id="RHEA:13517"/>
        <dbReference type="ChEBI" id="CHEBI:30616"/>
        <dbReference type="ChEBI" id="CHEBI:58369"/>
        <dbReference type="ChEBI" id="CHEBI:63528"/>
        <dbReference type="ChEBI" id="CHEBI:456216"/>
        <dbReference type="EC" id="2.7.4.9"/>
    </reaction>
</comment>
<comment type="function">
    <text evidence="10 11">Phosphorylation of dTMP to form dTDP in both de novo and salvage pathways of dTTP synthesis.</text>
</comment>
<dbReference type="FunFam" id="3.40.50.300:FF:000225">
    <property type="entry name" value="Thymidylate kinase"/>
    <property type="match status" value="1"/>
</dbReference>
<evidence type="ECO:0000256" key="4">
    <source>
        <dbReference type="ARBA" id="ARBA00022679"/>
    </source>
</evidence>
<dbReference type="NCBIfam" id="TIGR00041">
    <property type="entry name" value="DTMP_kinase"/>
    <property type="match status" value="1"/>
</dbReference>
<dbReference type="GO" id="GO:0006233">
    <property type="term" value="P:dTDP biosynthetic process"/>
    <property type="evidence" value="ECO:0007669"/>
    <property type="project" value="InterPro"/>
</dbReference>
<keyword evidence="5 11" id="KW-0545">Nucleotide biosynthesis</keyword>
<dbReference type="GO" id="GO:0006235">
    <property type="term" value="P:dTTP biosynthetic process"/>
    <property type="evidence" value="ECO:0007669"/>
    <property type="project" value="UniProtKB-UniRule"/>
</dbReference>
<dbReference type="PROSITE" id="PS01331">
    <property type="entry name" value="THYMIDYLATE_KINASE"/>
    <property type="match status" value="1"/>
</dbReference>
<evidence type="ECO:0000256" key="1">
    <source>
        <dbReference type="ARBA" id="ARBA00009776"/>
    </source>
</evidence>
<name>D2MMU9_9FIRM</name>
<evidence type="ECO:0000256" key="9">
    <source>
        <dbReference type="ARBA" id="ARBA00048743"/>
    </source>
</evidence>
<dbReference type="EC" id="2.7.4.9" evidence="2 11"/>
<gene>
    <name evidence="11 13" type="primary">tmk</name>
    <name evidence="13" type="ORF">HMPREF9013_1083</name>
</gene>
<dbReference type="GO" id="GO:0004798">
    <property type="term" value="F:dTMP kinase activity"/>
    <property type="evidence" value="ECO:0007669"/>
    <property type="project" value="UniProtKB-UniRule"/>
</dbReference>
<dbReference type="AlphaFoldDB" id="D2MMU9"/>
<keyword evidence="6 11" id="KW-0547">Nucleotide-binding</keyword>
<dbReference type="Gene3D" id="3.40.50.300">
    <property type="entry name" value="P-loop containing nucleotide triphosphate hydrolases"/>
    <property type="match status" value="1"/>
</dbReference>
<keyword evidence="7 11" id="KW-0418">Kinase</keyword>
<keyword evidence="14" id="KW-1185">Reference proteome</keyword>
<evidence type="ECO:0000256" key="6">
    <source>
        <dbReference type="ARBA" id="ARBA00022741"/>
    </source>
</evidence>
<evidence type="ECO:0000256" key="7">
    <source>
        <dbReference type="ARBA" id="ARBA00022777"/>
    </source>
</evidence>
<dbReference type="InterPro" id="IPR039430">
    <property type="entry name" value="Thymidylate_kin-like_dom"/>
</dbReference>
<proteinExistence type="inferred from homology"/>
<dbReference type="GO" id="GO:0005829">
    <property type="term" value="C:cytosol"/>
    <property type="evidence" value="ECO:0007669"/>
    <property type="project" value="TreeGrafter"/>
</dbReference>
<evidence type="ECO:0000313" key="13">
    <source>
        <dbReference type="EMBL" id="EFC06375.1"/>
    </source>
</evidence>
<dbReference type="InterPro" id="IPR027417">
    <property type="entry name" value="P-loop_NTPase"/>
</dbReference>
<keyword evidence="8 11" id="KW-0067">ATP-binding</keyword>
<dbReference type="STRING" id="679192.HMPREF9013_1083"/>
<feature type="domain" description="Thymidylate kinase-like" evidence="12">
    <location>
        <begin position="24"/>
        <end position="213"/>
    </location>
</feature>
<protein>
    <recommendedName>
        <fullName evidence="3 11">Thymidylate kinase</fullName>
        <ecNumber evidence="2 11">2.7.4.9</ecNumber>
    </recommendedName>
    <alternativeName>
        <fullName evidence="11">dTMP kinase</fullName>
    </alternativeName>
</protein>
<dbReference type="Proteomes" id="UP000005017">
    <property type="component" value="Unassembled WGS sequence"/>
</dbReference>
<evidence type="ECO:0000256" key="5">
    <source>
        <dbReference type="ARBA" id="ARBA00022727"/>
    </source>
</evidence>
<dbReference type="GO" id="GO:0005524">
    <property type="term" value="F:ATP binding"/>
    <property type="evidence" value="ECO:0007669"/>
    <property type="project" value="UniProtKB-UniRule"/>
</dbReference>
<evidence type="ECO:0000256" key="10">
    <source>
        <dbReference type="ARBA" id="ARBA00057735"/>
    </source>
</evidence>
<feature type="binding site" evidence="11">
    <location>
        <begin position="26"/>
        <end position="33"/>
    </location>
    <ligand>
        <name>ATP</name>
        <dbReference type="ChEBI" id="CHEBI:30616"/>
    </ligand>
</feature>
<dbReference type="GO" id="GO:0006227">
    <property type="term" value="P:dUDP biosynthetic process"/>
    <property type="evidence" value="ECO:0007669"/>
    <property type="project" value="TreeGrafter"/>
</dbReference>
<dbReference type="CDD" id="cd01672">
    <property type="entry name" value="TMPK"/>
    <property type="match status" value="1"/>
</dbReference>
<evidence type="ECO:0000313" key="14">
    <source>
        <dbReference type="Proteomes" id="UP000005017"/>
    </source>
</evidence>
<evidence type="ECO:0000259" key="12">
    <source>
        <dbReference type="Pfam" id="PF02223"/>
    </source>
</evidence>
<evidence type="ECO:0000256" key="8">
    <source>
        <dbReference type="ARBA" id="ARBA00022840"/>
    </source>
</evidence>
<comment type="caution">
    <text evidence="13">The sequence shown here is derived from an EMBL/GenBank/DDBJ whole genome shotgun (WGS) entry which is preliminary data.</text>
</comment>